<feature type="domain" description="Nucleotidyl transferase" evidence="5">
    <location>
        <begin position="19"/>
        <end position="240"/>
    </location>
</feature>
<keyword evidence="3 7" id="KW-0548">Nucleotidyltransferase</keyword>
<dbReference type="InterPro" id="IPR005835">
    <property type="entry name" value="NTP_transferase_dom"/>
</dbReference>
<comment type="similarity">
    <text evidence="1">Belongs to the bacterial/plant glucose-1-phosphate adenylyltransferase family.</text>
</comment>
<dbReference type="AlphaFoldDB" id="A0A7Y4E109"/>
<dbReference type="Gene3D" id="3.90.550.10">
    <property type="entry name" value="Spore Coat Polysaccharide Biosynthesis Protein SpsA, Chain A"/>
    <property type="match status" value="1"/>
</dbReference>
<organism evidence="7 8">
    <name type="scientific">Vibrio rotiferianus</name>
    <dbReference type="NCBI Taxonomy" id="190895"/>
    <lineage>
        <taxon>Bacteria</taxon>
        <taxon>Pseudomonadati</taxon>
        <taxon>Pseudomonadota</taxon>
        <taxon>Gammaproteobacteria</taxon>
        <taxon>Vibrionales</taxon>
        <taxon>Vibrionaceae</taxon>
        <taxon>Vibrio</taxon>
    </lineage>
</organism>
<keyword evidence="4" id="KW-0320">Glycogen biosynthesis</keyword>
<dbReference type="EMBL" id="VTYN01000005">
    <property type="protein sequence ID" value="NOH47743.1"/>
    <property type="molecule type" value="Genomic_DNA"/>
</dbReference>
<dbReference type="RefSeq" id="WP_171357437.1">
    <property type="nucleotide sequence ID" value="NZ_VTYN01000005.1"/>
</dbReference>
<dbReference type="PANTHER" id="PTHR43523:SF2">
    <property type="entry name" value="GLUCOSE-1-PHOSPHATE ADENYLYLTRANSFERASE"/>
    <property type="match status" value="1"/>
</dbReference>
<evidence type="ECO:0000256" key="3">
    <source>
        <dbReference type="ARBA" id="ARBA00022695"/>
    </source>
</evidence>
<evidence type="ECO:0000313" key="7">
    <source>
        <dbReference type="EMBL" id="NOH47743.1"/>
    </source>
</evidence>
<dbReference type="InterPro" id="IPR056818">
    <property type="entry name" value="GlmU/GlgC-like_hexapep"/>
</dbReference>
<dbReference type="GO" id="GO:0005978">
    <property type="term" value="P:glycogen biosynthetic process"/>
    <property type="evidence" value="ECO:0007669"/>
    <property type="project" value="UniProtKB-KW"/>
</dbReference>
<dbReference type="PANTHER" id="PTHR43523">
    <property type="entry name" value="GLUCOSE-1-PHOSPHATE ADENYLYLTRANSFERASE-RELATED"/>
    <property type="match status" value="1"/>
</dbReference>
<keyword evidence="2 7" id="KW-0808">Transferase</keyword>
<dbReference type="Pfam" id="PF00483">
    <property type="entry name" value="NTP_transferase"/>
    <property type="match status" value="1"/>
</dbReference>
<evidence type="ECO:0000259" key="5">
    <source>
        <dbReference type="Pfam" id="PF00483"/>
    </source>
</evidence>
<dbReference type="GO" id="GO:0008878">
    <property type="term" value="F:glucose-1-phosphate adenylyltransferase activity"/>
    <property type="evidence" value="ECO:0007669"/>
    <property type="project" value="InterPro"/>
</dbReference>
<sequence>MAKVMSLVLVDKKRVELGELTHDCSKATLPFLGGYKIIDFTIDSLLRANVKNNIIMSQVFCKSLKEHINYAWKNYKEDVEYLDPIYNVKSFQGKMIHQDWLDVFLQNIDQFNQPSIKQVLLLSGEQIHGDYFRQLHQYHRLTRADMTLVVSEVDIDNASLYHVVELSDSGEVVAIHCHPEESPSLPSKPNKALVLTGSMLLNKERLVKAVFSAVKEQRTGRDLVMDIIVPFLAKTKVSLFNLGGEKNQPIHWSPIKSIEEYWFTQIHRLSEPSEGSGRDNQLKCFGVRAENNIEFKDIGRDSVRLKNSIISSGSKIYGSRVLSSVVGINSILENNAIIYKSVLMGDNIIGKGCRISNAIIEEGAHIAPYTVIGENNEQDQMKYNITPNGIIIIPKGSRIGFYPDKTLELHSI</sequence>
<evidence type="ECO:0000256" key="2">
    <source>
        <dbReference type="ARBA" id="ARBA00022679"/>
    </source>
</evidence>
<dbReference type="InterPro" id="IPR011004">
    <property type="entry name" value="Trimer_LpxA-like_sf"/>
</dbReference>
<comment type="caution">
    <text evidence="7">The sequence shown here is derived from an EMBL/GenBank/DDBJ whole genome shotgun (WGS) entry which is preliminary data.</text>
</comment>
<name>A0A7Y4E109_9VIBR</name>
<reference evidence="7 8" key="1">
    <citation type="submission" date="2019-08" db="EMBL/GenBank/DDBJ databases">
        <title>Draft genome sequencing and comparative genomics of hatchery-associated Vibrios.</title>
        <authorList>
            <person name="Kehlet-Delgado H."/>
            <person name="Mueller R.S."/>
        </authorList>
    </citation>
    <scope>NUCLEOTIDE SEQUENCE [LARGE SCALE GENOMIC DNA]</scope>
    <source>
        <strain evidence="7 8">00-78-3</strain>
    </source>
</reference>
<dbReference type="Pfam" id="PF24894">
    <property type="entry name" value="Hexapep_GlmU"/>
    <property type="match status" value="1"/>
</dbReference>
<evidence type="ECO:0000259" key="6">
    <source>
        <dbReference type="Pfam" id="PF24894"/>
    </source>
</evidence>
<dbReference type="CDD" id="cd04651">
    <property type="entry name" value="LbH_G1P_AT_C"/>
    <property type="match status" value="1"/>
</dbReference>
<dbReference type="Gene3D" id="2.160.10.10">
    <property type="entry name" value="Hexapeptide repeat proteins"/>
    <property type="match status" value="1"/>
</dbReference>
<dbReference type="SUPFAM" id="SSF53448">
    <property type="entry name" value="Nucleotide-diphospho-sugar transferases"/>
    <property type="match status" value="1"/>
</dbReference>
<feature type="domain" description="Glucose-1-phosphate adenylyltransferase/Bifunctional protein GlmU-like C-terminal hexapeptide" evidence="6">
    <location>
        <begin position="303"/>
        <end position="393"/>
    </location>
</feature>
<dbReference type="SUPFAM" id="SSF51161">
    <property type="entry name" value="Trimeric LpxA-like enzymes"/>
    <property type="match status" value="1"/>
</dbReference>
<dbReference type="Proteomes" id="UP000572072">
    <property type="component" value="Unassembled WGS sequence"/>
</dbReference>
<gene>
    <name evidence="7" type="ORF">F0262_06710</name>
</gene>
<protein>
    <submittedName>
        <fullName evidence="7">Glucose-1-phosphate adenylyltransferase</fullName>
    </submittedName>
</protein>
<evidence type="ECO:0000256" key="1">
    <source>
        <dbReference type="ARBA" id="ARBA00010443"/>
    </source>
</evidence>
<evidence type="ECO:0000256" key="4">
    <source>
        <dbReference type="ARBA" id="ARBA00023056"/>
    </source>
</evidence>
<dbReference type="InterPro" id="IPR029044">
    <property type="entry name" value="Nucleotide-diphossugar_trans"/>
</dbReference>
<dbReference type="InterPro" id="IPR011831">
    <property type="entry name" value="ADP-Glc_PPase"/>
</dbReference>
<evidence type="ECO:0000313" key="8">
    <source>
        <dbReference type="Proteomes" id="UP000572072"/>
    </source>
</evidence>
<proteinExistence type="inferred from homology"/>
<accession>A0A7Y4E109</accession>